<comment type="catalytic activity">
    <reaction evidence="13">
        <text>D-threo-isocitrate(in) + citrate(out) = D-threo-isocitrate(out) + citrate(in)</text>
        <dbReference type="Rhea" id="RHEA:72471"/>
        <dbReference type="ChEBI" id="CHEBI:15562"/>
        <dbReference type="ChEBI" id="CHEBI:16947"/>
    </reaction>
</comment>
<evidence type="ECO:0000256" key="1">
    <source>
        <dbReference type="ARBA" id="ARBA00004225"/>
    </source>
</evidence>
<evidence type="ECO:0000256" key="12">
    <source>
        <dbReference type="ARBA" id="ARBA00042640"/>
    </source>
</evidence>
<dbReference type="PROSITE" id="PS50920">
    <property type="entry name" value="SOLCAR"/>
    <property type="match status" value="3"/>
</dbReference>
<dbReference type="InterPro" id="IPR018108">
    <property type="entry name" value="MCP_transmembrane"/>
</dbReference>
<dbReference type="Proteomes" id="UP001642483">
    <property type="component" value="Unassembled WGS sequence"/>
</dbReference>
<dbReference type="Pfam" id="PF10235">
    <property type="entry name" value="Cript"/>
    <property type="match status" value="1"/>
</dbReference>
<evidence type="ECO:0000256" key="4">
    <source>
        <dbReference type="ARBA" id="ARBA00022692"/>
    </source>
</evidence>
<keyword evidence="3 19" id="KW-0813">Transport</keyword>
<keyword evidence="21" id="KW-1185">Reference proteome</keyword>
<comment type="catalytic activity">
    <reaction evidence="9">
        <text>cis-aconitate(in) + citrate(out) = cis-aconitate(out) + citrate(in)</text>
        <dbReference type="Rhea" id="RHEA:72475"/>
        <dbReference type="ChEBI" id="CHEBI:16383"/>
        <dbReference type="ChEBI" id="CHEBI:16947"/>
    </reaction>
</comment>
<evidence type="ECO:0000256" key="10">
    <source>
        <dbReference type="ARBA" id="ARBA00036264"/>
    </source>
</evidence>
<feature type="repeat" description="Solcar" evidence="18">
    <location>
        <begin position="333"/>
        <end position="418"/>
    </location>
</feature>
<keyword evidence="5" id="KW-0677">Repeat</keyword>
<keyword evidence="7" id="KW-0496">Mitochondrion</keyword>
<proteinExistence type="inferred from homology"/>
<evidence type="ECO:0000256" key="16">
    <source>
        <dbReference type="ARBA" id="ARBA00049256"/>
    </source>
</evidence>
<evidence type="ECO:0000256" key="13">
    <source>
        <dbReference type="ARBA" id="ARBA00047569"/>
    </source>
</evidence>
<evidence type="ECO:0000256" key="6">
    <source>
        <dbReference type="ARBA" id="ARBA00022989"/>
    </source>
</evidence>
<evidence type="ECO:0000256" key="2">
    <source>
        <dbReference type="ARBA" id="ARBA00006375"/>
    </source>
</evidence>
<comment type="subcellular location">
    <subcellularLocation>
        <location evidence="1">Mitochondrion membrane</location>
        <topology evidence="1">Multi-pass membrane protein</topology>
    </subcellularLocation>
</comment>
<dbReference type="Gene3D" id="1.50.40.10">
    <property type="entry name" value="Mitochondrial carrier domain"/>
    <property type="match status" value="1"/>
</dbReference>
<comment type="catalytic activity">
    <reaction evidence="16">
        <text>phosphoenolpyruvate(in) + citrate(out) = phosphoenolpyruvate(out) + citrate(in)</text>
        <dbReference type="Rhea" id="RHEA:72487"/>
        <dbReference type="ChEBI" id="CHEBI:16947"/>
        <dbReference type="ChEBI" id="CHEBI:58702"/>
    </reaction>
</comment>
<dbReference type="PANTHER" id="PTHR45788:SF4">
    <property type="entry name" value="TRICARBOXYLATE TRANSPORT PROTEIN, MITOCHONDRIAL"/>
    <property type="match status" value="1"/>
</dbReference>
<dbReference type="Pfam" id="PF00153">
    <property type="entry name" value="Mito_carr"/>
    <property type="match status" value="3"/>
</dbReference>
<evidence type="ECO:0000313" key="20">
    <source>
        <dbReference type="EMBL" id="CAK8675224.1"/>
    </source>
</evidence>
<dbReference type="InterPro" id="IPR019367">
    <property type="entry name" value="PDZ-binding_CRIPT"/>
</dbReference>
<protein>
    <recommendedName>
        <fullName evidence="12">Citrate transport protein</fullName>
    </recommendedName>
</protein>
<comment type="catalytic activity">
    <reaction evidence="15">
        <text>trans-aconitate(in) + citrate(out) = trans-aconitate(out) + citrate(in)</text>
        <dbReference type="Rhea" id="RHEA:72479"/>
        <dbReference type="ChEBI" id="CHEBI:15708"/>
        <dbReference type="ChEBI" id="CHEBI:16947"/>
    </reaction>
</comment>
<evidence type="ECO:0000256" key="5">
    <source>
        <dbReference type="ARBA" id="ARBA00022737"/>
    </source>
</evidence>
<evidence type="ECO:0000256" key="15">
    <source>
        <dbReference type="ARBA" id="ARBA00048949"/>
    </source>
</evidence>
<dbReference type="InterPro" id="IPR023395">
    <property type="entry name" value="MCP_dom_sf"/>
</dbReference>
<dbReference type="EMBL" id="CAWYQH010000013">
    <property type="protein sequence ID" value="CAK8675224.1"/>
    <property type="molecule type" value="Genomic_DNA"/>
</dbReference>
<dbReference type="SUPFAM" id="SSF103506">
    <property type="entry name" value="Mitochondrial carrier"/>
    <property type="match status" value="1"/>
</dbReference>
<comment type="caution">
    <text evidence="20">The sequence shown here is derived from an EMBL/GenBank/DDBJ whole genome shotgun (WGS) entry which is preliminary data.</text>
</comment>
<evidence type="ECO:0000256" key="7">
    <source>
        <dbReference type="ARBA" id="ARBA00023128"/>
    </source>
</evidence>
<keyword evidence="6" id="KW-1133">Transmembrane helix</keyword>
<comment type="catalytic activity">
    <reaction evidence="14">
        <text>maleate(in) + citrate(out) = maleate(out) + citrate(in)</text>
        <dbReference type="Rhea" id="RHEA:72491"/>
        <dbReference type="ChEBI" id="CHEBI:16947"/>
        <dbReference type="ChEBI" id="CHEBI:30780"/>
    </reaction>
</comment>
<dbReference type="InterPro" id="IPR049563">
    <property type="entry name" value="TXTP-like"/>
</dbReference>
<evidence type="ECO:0000256" key="9">
    <source>
        <dbReference type="ARBA" id="ARBA00036042"/>
    </source>
</evidence>
<keyword evidence="4 18" id="KW-0812">Transmembrane</keyword>
<evidence type="ECO:0000256" key="17">
    <source>
        <dbReference type="ARBA" id="ARBA00093390"/>
    </source>
</evidence>
<evidence type="ECO:0000256" key="19">
    <source>
        <dbReference type="RuleBase" id="RU000488"/>
    </source>
</evidence>
<comment type="function">
    <text evidence="17">Mitochondrial electroneutral antiporter that exports citrate from the mitochondria into the cytosol in exchange for malate. Also able to mediate the exchange of citrate for isocitrate, phosphoenolpyruvate, cis-aconitate and to a lesser extent trans-aconitate, maleate and succinate. In the cytoplasm, citrate plays important roles in fatty acid and sterol synthesis, regulation of glycolysis, protein acetylation, and other physiopathological processes.</text>
</comment>
<evidence type="ECO:0000256" key="18">
    <source>
        <dbReference type="PROSITE-ProRule" id="PRU00282"/>
    </source>
</evidence>
<name>A0ABP0F680_CLALP</name>
<evidence type="ECO:0000313" key="21">
    <source>
        <dbReference type="Proteomes" id="UP001642483"/>
    </source>
</evidence>
<organism evidence="20 21">
    <name type="scientific">Clavelina lepadiformis</name>
    <name type="common">Light-bulb sea squirt</name>
    <name type="synonym">Ascidia lepadiformis</name>
    <dbReference type="NCBI Taxonomy" id="159417"/>
    <lineage>
        <taxon>Eukaryota</taxon>
        <taxon>Metazoa</taxon>
        <taxon>Chordata</taxon>
        <taxon>Tunicata</taxon>
        <taxon>Ascidiacea</taxon>
        <taxon>Aplousobranchia</taxon>
        <taxon>Clavelinidae</taxon>
        <taxon>Clavelina</taxon>
    </lineage>
</organism>
<feature type="repeat" description="Solcar" evidence="18">
    <location>
        <begin position="237"/>
        <end position="323"/>
    </location>
</feature>
<comment type="catalytic activity">
    <reaction evidence="10">
        <text>citrate(out) + succinate(in) = citrate(in) + succinate(out)</text>
        <dbReference type="Rhea" id="RHEA:28835"/>
        <dbReference type="ChEBI" id="CHEBI:16947"/>
        <dbReference type="ChEBI" id="CHEBI:30031"/>
    </reaction>
</comment>
<dbReference type="PANTHER" id="PTHR45788">
    <property type="entry name" value="SUCCINATE/FUMARATE MITOCHONDRIAL TRANSPORTER-RELATED"/>
    <property type="match status" value="1"/>
</dbReference>
<evidence type="ECO:0000256" key="11">
    <source>
        <dbReference type="ARBA" id="ARBA00036668"/>
    </source>
</evidence>
<gene>
    <name evidence="20" type="ORF">CVLEPA_LOCUS4825</name>
</gene>
<reference evidence="20 21" key="1">
    <citation type="submission" date="2024-02" db="EMBL/GenBank/DDBJ databases">
        <authorList>
            <person name="Daric V."/>
            <person name="Darras S."/>
        </authorList>
    </citation>
    <scope>NUCLEOTIDE SEQUENCE [LARGE SCALE GENOMIC DNA]</scope>
</reference>
<feature type="repeat" description="Solcar" evidence="18">
    <location>
        <begin position="138"/>
        <end position="226"/>
    </location>
</feature>
<evidence type="ECO:0000256" key="14">
    <source>
        <dbReference type="ARBA" id="ARBA00048440"/>
    </source>
</evidence>
<keyword evidence="8 18" id="KW-0472">Membrane</keyword>
<evidence type="ECO:0000256" key="3">
    <source>
        <dbReference type="ARBA" id="ARBA00022448"/>
    </source>
</evidence>
<sequence>MVCEKCQKKLGKVITPDPWKAGARNTTEGGGRKINENKALTQTKNRFNPYSSGNSVELFIIKSKNCFYTKLILWICKFDILKDIMADRQPTLWQVLSTNTAERYSAIQKVHGLSATSQFTDLKHRNIAALSTKKNQPKNPLKAILAGGIAGGIEICITFPTEYVKTQLQLAESSQPPKYKGVIDCVKVTVNNHGIRGLYRGLSSLVYGSIPKSAVRFGTFEFLSNFVRDENGLLTIQKGFLCGLGAGLAEAVFAVCPMETIKVKFIHDQTGPNPKYKGYFRGVVQIVQESGFRGIYQGLIPTMMKQGSNQAIRFSVMTVLRNWYRGDDPSRTVGIVPTALFGATAGAASVFGNTPLDVIKTRLQGLEAHKYKGTWDCAKQIWQKEGPRAFYKGTVPRLGRVCADVALTFVIYEETVKLLNRVWPEKN</sequence>
<comment type="catalytic activity">
    <reaction evidence="11">
        <text>citrate(out) + (S)-malate(in) = citrate(in) + (S)-malate(out)</text>
        <dbReference type="Rhea" id="RHEA:72483"/>
        <dbReference type="ChEBI" id="CHEBI:15589"/>
        <dbReference type="ChEBI" id="CHEBI:16947"/>
    </reaction>
</comment>
<accession>A0ABP0F680</accession>
<evidence type="ECO:0000256" key="8">
    <source>
        <dbReference type="ARBA" id="ARBA00023136"/>
    </source>
</evidence>
<comment type="similarity">
    <text evidence="2 19">Belongs to the mitochondrial carrier (TC 2.A.29) family.</text>
</comment>